<feature type="region of interest" description="Disordered" evidence="1">
    <location>
        <begin position="120"/>
        <end position="154"/>
    </location>
</feature>
<sequence length="184" mass="20158">MSMPQRRGKSSSHPCCIAIYSTSFPHRANQGRELQLSLSTYLSQSTGTLSCPPELWSALCAPPQRHHCRSHLSGPSRAKLSHQHLRLILLSVSSQGPRKMVHRRGRSHPFFVGADLNPSPSSALVKRTEGSESTGHRSSGDARTNRSLPAAPRRTGSVVACPLSIWPNTASPWSRHVVDCPGRW</sequence>
<dbReference type="AlphaFoldDB" id="A0A0E0HXU2"/>
<name>A0A0E0HXU2_ORYNI</name>
<evidence type="ECO:0000256" key="1">
    <source>
        <dbReference type="SAM" id="MobiDB-lite"/>
    </source>
</evidence>
<dbReference type="Proteomes" id="UP000006591">
    <property type="component" value="Chromosome 7"/>
</dbReference>
<dbReference type="Gramene" id="ONIVA07G05060.1">
    <property type="protein sequence ID" value="ONIVA07G05060.1"/>
    <property type="gene ID" value="ONIVA07G05060"/>
</dbReference>
<keyword evidence="3" id="KW-1185">Reference proteome</keyword>
<reference evidence="2" key="2">
    <citation type="submission" date="2018-04" db="EMBL/GenBank/DDBJ databases">
        <title>OnivRS2 (Oryza nivara Reference Sequence Version 2).</title>
        <authorList>
            <person name="Zhang J."/>
            <person name="Kudrna D."/>
            <person name="Lee S."/>
            <person name="Talag J."/>
            <person name="Rajasekar S."/>
            <person name="Welchert J."/>
            <person name="Hsing Y.-I."/>
            <person name="Wing R.A."/>
        </authorList>
    </citation>
    <scope>NUCLEOTIDE SEQUENCE [LARGE SCALE GENOMIC DNA]</scope>
    <source>
        <strain evidence="2">SL10</strain>
    </source>
</reference>
<evidence type="ECO:0000313" key="2">
    <source>
        <dbReference type="EnsemblPlants" id="ONIVA07G05060.1"/>
    </source>
</evidence>
<organism evidence="2">
    <name type="scientific">Oryza nivara</name>
    <name type="common">Indian wild rice</name>
    <name type="synonym">Oryza sativa f. spontanea</name>
    <dbReference type="NCBI Taxonomy" id="4536"/>
    <lineage>
        <taxon>Eukaryota</taxon>
        <taxon>Viridiplantae</taxon>
        <taxon>Streptophyta</taxon>
        <taxon>Embryophyta</taxon>
        <taxon>Tracheophyta</taxon>
        <taxon>Spermatophyta</taxon>
        <taxon>Magnoliopsida</taxon>
        <taxon>Liliopsida</taxon>
        <taxon>Poales</taxon>
        <taxon>Poaceae</taxon>
        <taxon>BOP clade</taxon>
        <taxon>Oryzoideae</taxon>
        <taxon>Oryzeae</taxon>
        <taxon>Oryzinae</taxon>
        <taxon>Oryza</taxon>
    </lineage>
</organism>
<feature type="compositionally biased region" description="Basic and acidic residues" evidence="1">
    <location>
        <begin position="126"/>
        <end position="144"/>
    </location>
</feature>
<dbReference type="EnsemblPlants" id="ONIVA07G05060.1">
    <property type="protein sequence ID" value="ONIVA07G05060.1"/>
    <property type="gene ID" value="ONIVA07G05060"/>
</dbReference>
<proteinExistence type="predicted"/>
<protein>
    <submittedName>
        <fullName evidence="2">Uncharacterized protein</fullName>
    </submittedName>
</protein>
<evidence type="ECO:0000313" key="3">
    <source>
        <dbReference type="Proteomes" id="UP000006591"/>
    </source>
</evidence>
<dbReference type="HOGENOM" id="CLU_1470434_0_0_1"/>
<reference evidence="2" key="1">
    <citation type="submission" date="2015-04" db="UniProtKB">
        <authorList>
            <consortium name="EnsemblPlants"/>
        </authorList>
    </citation>
    <scope>IDENTIFICATION</scope>
    <source>
        <strain evidence="2">SL10</strain>
    </source>
</reference>
<accession>A0A0E0HXU2</accession>